<evidence type="ECO:0000313" key="3">
    <source>
        <dbReference type="Proteomes" id="UP000008909"/>
    </source>
</evidence>
<feature type="region of interest" description="Disordered" evidence="1">
    <location>
        <begin position="505"/>
        <end position="552"/>
    </location>
</feature>
<proteinExistence type="predicted"/>
<name>G7Y721_CLOSI</name>
<organism evidence="2 3">
    <name type="scientific">Clonorchis sinensis</name>
    <name type="common">Chinese liver fluke</name>
    <dbReference type="NCBI Taxonomy" id="79923"/>
    <lineage>
        <taxon>Eukaryota</taxon>
        <taxon>Metazoa</taxon>
        <taxon>Spiralia</taxon>
        <taxon>Lophotrochozoa</taxon>
        <taxon>Platyhelminthes</taxon>
        <taxon>Trematoda</taxon>
        <taxon>Digenea</taxon>
        <taxon>Opisthorchiida</taxon>
        <taxon>Opisthorchiata</taxon>
        <taxon>Opisthorchiidae</taxon>
        <taxon>Clonorchis</taxon>
    </lineage>
</organism>
<dbReference type="Proteomes" id="UP000008909">
    <property type="component" value="Unassembled WGS sequence"/>
</dbReference>
<reference key="2">
    <citation type="submission" date="2011-10" db="EMBL/GenBank/DDBJ databases">
        <title>The genome and transcriptome sequence of Clonorchis sinensis provide insights into the carcinogenic liver fluke.</title>
        <authorList>
            <person name="Wang X."/>
            <person name="Huang Y."/>
            <person name="Chen W."/>
            <person name="Liu H."/>
            <person name="Guo L."/>
            <person name="Chen Y."/>
            <person name="Luo F."/>
            <person name="Zhou W."/>
            <person name="Sun J."/>
            <person name="Mao Q."/>
            <person name="Liang P."/>
            <person name="Zhou C."/>
            <person name="Tian Y."/>
            <person name="Men J."/>
            <person name="Lv X."/>
            <person name="Huang L."/>
            <person name="Zhou J."/>
            <person name="Hu Y."/>
            <person name="Li R."/>
            <person name="Zhang F."/>
            <person name="Lei H."/>
            <person name="Li X."/>
            <person name="Hu X."/>
            <person name="Liang C."/>
            <person name="Xu J."/>
            <person name="Wu Z."/>
            <person name="Yu X."/>
        </authorList>
    </citation>
    <scope>NUCLEOTIDE SEQUENCE</scope>
    <source>
        <strain>Henan</strain>
    </source>
</reference>
<gene>
    <name evidence="2" type="ORF">CLF_101996</name>
</gene>
<protein>
    <submittedName>
        <fullName evidence="2">Uncharacterized protein</fullName>
    </submittedName>
</protein>
<reference evidence="2" key="1">
    <citation type="journal article" date="2011" name="Genome Biol.">
        <title>The draft genome of the carcinogenic human liver fluke Clonorchis sinensis.</title>
        <authorList>
            <person name="Wang X."/>
            <person name="Chen W."/>
            <person name="Huang Y."/>
            <person name="Sun J."/>
            <person name="Men J."/>
            <person name="Liu H."/>
            <person name="Luo F."/>
            <person name="Guo L."/>
            <person name="Lv X."/>
            <person name="Deng C."/>
            <person name="Zhou C."/>
            <person name="Fan Y."/>
            <person name="Li X."/>
            <person name="Huang L."/>
            <person name="Hu Y."/>
            <person name="Liang C."/>
            <person name="Hu X."/>
            <person name="Xu J."/>
            <person name="Yu X."/>
        </authorList>
    </citation>
    <scope>NUCLEOTIDE SEQUENCE [LARGE SCALE GENOMIC DNA]</scope>
    <source>
        <strain evidence="2">Henan</strain>
    </source>
</reference>
<evidence type="ECO:0000256" key="1">
    <source>
        <dbReference type="SAM" id="MobiDB-lite"/>
    </source>
</evidence>
<sequence length="641" mass="71673">MTQYSRTTRKPLHSNWQGLRSTVIDQQTYHEDEMFLPGFVHCAIYTRFGISTGVKHWEAVERLITPFTRAKYPNETDQQLEGIYAERTSRSVWQIKECVYECMVDHISAKVFLPVGKNDTRDSQNVLNLKVLDAESRRDGCSLEADPMRLALEQDATALLYRSRVVASLSPETEGLCSVTGKARKQSEKNLIATVCQVVDSAIHPLPSEQGFHGVLSFFARCWVRLHTAKEIYTKPSTEKITNSTATRQKDYHDIRTSLYLHAGNSRLSPLCQAEKTSVSPAYKQKVKNEMENAKFEGNIYYIRFIHVGIGSIGPFGTLDRQHSRFIPKFSLLVAAMSLLSLYGRAYENRIRGILANFRRDCASATLYVASEPTNASNKPEYLDVTQRIPDDEAVRLFLRAHGAIEPVCLAHLVSHYEQRFLLKFGLCREACQVPSTEYGKQIEAEVSQRSVSNIRDTLFSLETCLASLLRQTKKTPGRFPAYAPGHSLLVRVLDSTLPASPIILSPRTDNSSSQLTAQRTLRRPHTGYTAASEGANTTDTPDIPEGTSRSHHCMDTGYPVGGVFNTIVVLLSLRTTICTPIRARVHRSGTCCDTTKFPMCTQCIAIVFVGAIDFSVARSDRFVAIYCLGRANLGFSGRTI</sequence>
<feature type="compositionally biased region" description="Polar residues" evidence="1">
    <location>
        <begin position="508"/>
        <end position="520"/>
    </location>
</feature>
<evidence type="ECO:0000313" key="2">
    <source>
        <dbReference type="EMBL" id="GAA48756.1"/>
    </source>
</evidence>
<dbReference type="EMBL" id="DF142908">
    <property type="protein sequence ID" value="GAA48756.1"/>
    <property type="molecule type" value="Genomic_DNA"/>
</dbReference>
<dbReference type="AlphaFoldDB" id="G7Y721"/>
<accession>G7Y721</accession>
<keyword evidence="3" id="KW-1185">Reference proteome</keyword>